<name>A0A1S3XCM9_TOBAC</name>
<sequence length="152" mass="17964">MTDIVHFLRTWRYYFLGSRFVVKTDNVATRYFQMQKKLTPKQTRWQDFLAEFYCVLEYKPCKGSVVAELGAITSTRCQTTYQLANQGNTRHFWVKDGLLLTTGQRFYVPKFGDIRRRIIREIQDTMWAGHLDKVEQQQPRGLLEPLPVVEPP</sequence>
<proteinExistence type="predicted"/>
<evidence type="ECO:0000256" key="6">
    <source>
        <dbReference type="ARBA" id="ARBA00022918"/>
    </source>
</evidence>
<dbReference type="InterPro" id="IPR043502">
    <property type="entry name" value="DNA/RNA_pol_sf"/>
</dbReference>
<dbReference type="GO" id="GO:0004519">
    <property type="term" value="F:endonuclease activity"/>
    <property type="evidence" value="ECO:0007669"/>
    <property type="project" value="UniProtKB-KW"/>
</dbReference>
<evidence type="ECO:0000256" key="2">
    <source>
        <dbReference type="ARBA" id="ARBA00022695"/>
    </source>
</evidence>
<dbReference type="AlphaFoldDB" id="A0A1S3XCM9"/>
<dbReference type="GO" id="GO:0003964">
    <property type="term" value="F:RNA-directed DNA polymerase activity"/>
    <property type="evidence" value="ECO:0007669"/>
    <property type="project" value="UniProtKB-KW"/>
</dbReference>
<dbReference type="PaxDb" id="4097-A0A1S3XCM9"/>
<keyword evidence="3" id="KW-0540">Nuclease</keyword>
<dbReference type="GO" id="GO:0016787">
    <property type="term" value="F:hydrolase activity"/>
    <property type="evidence" value="ECO:0007669"/>
    <property type="project" value="UniProtKB-KW"/>
</dbReference>
<dbReference type="KEGG" id="nta:107763697"/>
<evidence type="ECO:0000256" key="1">
    <source>
        <dbReference type="ARBA" id="ARBA00022679"/>
    </source>
</evidence>
<protein>
    <recommendedName>
        <fullName evidence="7">Reverse transcriptase RNase H-like domain-containing protein</fullName>
    </recommendedName>
</protein>
<dbReference type="OrthoDB" id="1686402at2759"/>
<dbReference type="InterPro" id="IPR041373">
    <property type="entry name" value="RT_RNaseH"/>
</dbReference>
<feature type="domain" description="Reverse transcriptase RNase H-like" evidence="7">
    <location>
        <begin position="4"/>
        <end position="52"/>
    </location>
</feature>
<accession>A0A1S3XCM9</accession>
<keyword evidence="2" id="KW-0548">Nucleotidyltransferase</keyword>
<dbReference type="SUPFAM" id="SSF56672">
    <property type="entry name" value="DNA/RNA polymerases"/>
    <property type="match status" value="1"/>
</dbReference>
<keyword evidence="5" id="KW-0378">Hydrolase</keyword>
<gene>
    <name evidence="8" type="primary">LOC107763697</name>
</gene>
<dbReference type="Pfam" id="PF17917">
    <property type="entry name" value="RT_RNaseH"/>
    <property type="match status" value="1"/>
</dbReference>
<evidence type="ECO:0000259" key="7">
    <source>
        <dbReference type="Pfam" id="PF17917"/>
    </source>
</evidence>
<keyword evidence="4" id="KW-0255">Endonuclease</keyword>
<evidence type="ECO:0000256" key="5">
    <source>
        <dbReference type="ARBA" id="ARBA00022801"/>
    </source>
</evidence>
<evidence type="ECO:0000256" key="3">
    <source>
        <dbReference type="ARBA" id="ARBA00022722"/>
    </source>
</evidence>
<reference evidence="8" key="1">
    <citation type="submission" date="2025-08" db="UniProtKB">
        <authorList>
            <consortium name="RefSeq"/>
        </authorList>
    </citation>
    <scope>IDENTIFICATION</scope>
</reference>
<evidence type="ECO:0000256" key="4">
    <source>
        <dbReference type="ARBA" id="ARBA00022759"/>
    </source>
</evidence>
<evidence type="ECO:0000313" key="8">
    <source>
        <dbReference type="RefSeq" id="XP_016437676.1"/>
    </source>
</evidence>
<keyword evidence="1" id="KW-0808">Transferase</keyword>
<keyword evidence="6" id="KW-0695">RNA-directed DNA polymerase</keyword>
<organism evidence="8">
    <name type="scientific">Nicotiana tabacum</name>
    <name type="common">Common tobacco</name>
    <dbReference type="NCBI Taxonomy" id="4097"/>
    <lineage>
        <taxon>Eukaryota</taxon>
        <taxon>Viridiplantae</taxon>
        <taxon>Streptophyta</taxon>
        <taxon>Embryophyta</taxon>
        <taxon>Tracheophyta</taxon>
        <taxon>Spermatophyta</taxon>
        <taxon>Magnoliopsida</taxon>
        <taxon>eudicotyledons</taxon>
        <taxon>Gunneridae</taxon>
        <taxon>Pentapetalae</taxon>
        <taxon>asterids</taxon>
        <taxon>lamiids</taxon>
        <taxon>Solanales</taxon>
        <taxon>Solanaceae</taxon>
        <taxon>Nicotianoideae</taxon>
        <taxon>Nicotianeae</taxon>
        <taxon>Nicotiana</taxon>
    </lineage>
</organism>
<dbReference type="RefSeq" id="XP_016437676.1">
    <property type="nucleotide sequence ID" value="XM_016582190.1"/>
</dbReference>